<protein>
    <submittedName>
        <fullName evidence="5">Glycosyltransferase involved in cell wall bisynthesis</fullName>
    </submittedName>
</protein>
<dbReference type="GO" id="GO:0016740">
    <property type="term" value="F:transferase activity"/>
    <property type="evidence" value="ECO:0007669"/>
    <property type="project" value="UniProtKB-KW"/>
</dbReference>
<dbReference type="AlphaFoldDB" id="A0A286GE58"/>
<dbReference type="InterPro" id="IPR001173">
    <property type="entry name" value="Glyco_trans_2-like"/>
</dbReference>
<dbReference type="Proteomes" id="UP000219482">
    <property type="component" value="Unassembled WGS sequence"/>
</dbReference>
<accession>A0A286GE58</accession>
<dbReference type="InterPro" id="IPR050256">
    <property type="entry name" value="Glycosyltransferase_2"/>
</dbReference>
<dbReference type="Pfam" id="PF00535">
    <property type="entry name" value="Glycos_transf_2"/>
    <property type="match status" value="1"/>
</dbReference>
<dbReference type="SUPFAM" id="SSF53448">
    <property type="entry name" value="Nucleotide-diphospho-sugar transferases"/>
    <property type="match status" value="1"/>
</dbReference>
<keyword evidence="6" id="KW-1185">Reference proteome</keyword>
<gene>
    <name evidence="5" type="ORF">SAMN06272739_0428</name>
</gene>
<evidence type="ECO:0000259" key="3">
    <source>
        <dbReference type="Pfam" id="PF00535"/>
    </source>
</evidence>
<keyword evidence="5" id="KW-0808">Transferase</keyword>
<feature type="transmembrane region" description="Helical" evidence="2">
    <location>
        <begin position="340"/>
        <end position="363"/>
    </location>
</feature>
<evidence type="ECO:0000256" key="1">
    <source>
        <dbReference type="ARBA" id="ARBA00006739"/>
    </source>
</evidence>
<dbReference type="PANTHER" id="PTHR48090">
    <property type="entry name" value="UNDECAPRENYL-PHOSPHATE 4-DEOXY-4-FORMAMIDO-L-ARABINOSE TRANSFERASE-RELATED"/>
    <property type="match status" value="1"/>
</dbReference>
<sequence length="449" mass="47904">MTLSDRRPEIDPQAAGAYRIEGNRVADPEQLELTVVLPCLNEAETLEVCVRKARRSMQQLGIRGEVVVADNGSTDGSQAIAEAAGARVVAVPRRGYGAAIRGGIEAARGRYVLMADADDSYALDDLEPFIRELRAGAQLVMGNRFRGGIAPGAMPFLHRYLGNPVLSWAGRHFFRVPIGDFHCGMRAFDREAIRALGMQTDGMEFASETVVRSALAGLRITEVPTTLRPDGRSRAPHLRTWVDGWRHLRFLLAFSPRWLFLYPAVTMLVGGLLGLALLSAGTVVVGGVAFGIHTMLACATLVVLGLQVGGLALVSRAYAWRLGLLPRSPRLEKWLERVTLERGLVLGFVSVLLGIAAFVVALATWGSQGFGQLDPVQTMRLPIIGMVLVVGGTQIAVSAFAVSLTGVGQASSDVAPPAPGRTVVMEGNTVATTEAFAADDVTGRATAAR</sequence>
<dbReference type="OrthoDB" id="9797819at2"/>
<keyword evidence="2" id="KW-1133">Transmembrane helix</keyword>
<dbReference type="EMBL" id="OCNK01000001">
    <property type="protein sequence ID" value="SOD93790.1"/>
    <property type="molecule type" value="Genomic_DNA"/>
</dbReference>
<feature type="transmembrane region" description="Helical" evidence="2">
    <location>
        <begin position="292"/>
        <end position="319"/>
    </location>
</feature>
<evidence type="ECO:0000259" key="4">
    <source>
        <dbReference type="Pfam" id="PF26629"/>
    </source>
</evidence>
<keyword evidence="2" id="KW-0812">Transmembrane</keyword>
<comment type="similarity">
    <text evidence="1">Belongs to the glycosyltransferase 2 family.</text>
</comment>
<feature type="transmembrane region" description="Helical" evidence="2">
    <location>
        <begin position="383"/>
        <end position="402"/>
    </location>
</feature>
<evidence type="ECO:0000256" key="2">
    <source>
        <dbReference type="SAM" id="Phobius"/>
    </source>
</evidence>
<reference evidence="6" key="1">
    <citation type="submission" date="2017-09" db="EMBL/GenBank/DDBJ databases">
        <authorList>
            <person name="Varghese N."/>
            <person name="Submissions S."/>
        </authorList>
    </citation>
    <scope>NUCLEOTIDE SEQUENCE [LARGE SCALE GENOMIC DNA]</scope>
    <source>
        <strain evidence="6">DSM 44270</strain>
    </source>
</reference>
<organism evidence="5 6">
    <name type="scientific">Blastococcus haudaquaticus</name>
    <dbReference type="NCBI Taxonomy" id="1938745"/>
    <lineage>
        <taxon>Bacteria</taxon>
        <taxon>Bacillati</taxon>
        <taxon>Actinomycetota</taxon>
        <taxon>Actinomycetes</taxon>
        <taxon>Geodermatophilales</taxon>
        <taxon>Geodermatophilaceae</taxon>
        <taxon>Blastococcus</taxon>
    </lineage>
</organism>
<feature type="domain" description="Low-salt glycan biosynthesis hexosyltransferase Agl6 C-terminal transmembrane region" evidence="4">
    <location>
        <begin position="314"/>
        <end position="405"/>
    </location>
</feature>
<evidence type="ECO:0000313" key="5">
    <source>
        <dbReference type="EMBL" id="SOD93790.1"/>
    </source>
</evidence>
<dbReference type="Gene3D" id="3.90.550.10">
    <property type="entry name" value="Spore Coat Polysaccharide Biosynthesis Protein SpsA, Chain A"/>
    <property type="match status" value="1"/>
</dbReference>
<keyword evidence="2" id="KW-0472">Membrane</keyword>
<dbReference type="CDD" id="cd04179">
    <property type="entry name" value="DPM_DPG-synthase_like"/>
    <property type="match status" value="1"/>
</dbReference>
<dbReference type="RefSeq" id="WP_097182279.1">
    <property type="nucleotide sequence ID" value="NZ_OCNK01000001.1"/>
</dbReference>
<feature type="transmembrane region" description="Helical" evidence="2">
    <location>
        <begin position="259"/>
        <end position="280"/>
    </location>
</feature>
<evidence type="ECO:0000313" key="6">
    <source>
        <dbReference type="Proteomes" id="UP000219482"/>
    </source>
</evidence>
<dbReference type="InterPro" id="IPR058718">
    <property type="entry name" value="Agl6_TM_C"/>
</dbReference>
<proteinExistence type="inferred from homology"/>
<feature type="domain" description="Glycosyltransferase 2-like" evidence="3">
    <location>
        <begin position="34"/>
        <end position="196"/>
    </location>
</feature>
<dbReference type="InterPro" id="IPR029044">
    <property type="entry name" value="Nucleotide-diphossugar_trans"/>
</dbReference>
<dbReference type="Pfam" id="PF26629">
    <property type="entry name" value="GT2_TM_C"/>
    <property type="match status" value="1"/>
</dbReference>
<dbReference type="PANTHER" id="PTHR48090:SF7">
    <property type="entry name" value="RFBJ PROTEIN"/>
    <property type="match status" value="1"/>
</dbReference>
<name>A0A286GE58_9ACTN</name>